<keyword evidence="2" id="KW-1133">Transmembrane helix</keyword>
<sequence length="155" mass="16541">MSDDANPTSPSGVGATDDVEKGTAVPDSVSGAGPSTTAAEDAGSTEDALLLSTSKEEASLDDVGPQSAHSEYGDMFQQLRRAHRDSHQATEVAFSAQQQSDRWIVVFLVAGLYVFFYAIGGLAYYLLDVYGYTVDYSGRANHTTTESFVVGGRQW</sequence>
<accession>A0A9J6D422</accession>
<dbReference type="AlphaFoldDB" id="A0A9J6D422"/>
<feature type="region of interest" description="Disordered" evidence="1">
    <location>
        <begin position="1"/>
        <end position="71"/>
    </location>
</feature>
<dbReference type="Proteomes" id="UP000821866">
    <property type="component" value="Chromosome 9"/>
</dbReference>
<evidence type="ECO:0000256" key="2">
    <source>
        <dbReference type="SAM" id="Phobius"/>
    </source>
</evidence>
<keyword evidence="2" id="KW-0472">Membrane</keyword>
<reference evidence="3" key="2">
    <citation type="submission" date="2021-09" db="EMBL/GenBank/DDBJ databases">
        <authorList>
            <person name="Jia N."/>
            <person name="Wang J."/>
            <person name="Shi W."/>
            <person name="Du L."/>
            <person name="Sun Y."/>
            <person name="Zhan W."/>
            <person name="Jiang J."/>
            <person name="Wang Q."/>
            <person name="Zhang B."/>
            <person name="Ji P."/>
            <person name="Sakyi L.B."/>
            <person name="Cui X."/>
            <person name="Yuan T."/>
            <person name="Jiang B."/>
            <person name="Yang W."/>
            <person name="Lam T.T.-Y."/>
            <person name="Chang Q."/>
            <person name="Ding S."/>
            <person name="Wang X."/>
            <person name="Zhu J."/>
            <person name="Ruan X."/>
            <person name="Zhao L."/>
            <person name="Wei J."/>
            <person name="Que T."/>
            <person name="Du C."/>
            <person name="Cheng J."/>
            <person name="Dai P."/>
            <person name="Han X."/>
            <person name="Huang E."/>
            <person name="Gao Y."/>
            <person name="Liu J."/>
            <person name="Shao H."/>
            <person name="Ye R."/>
            <person name="Li L."/>
            <person name="Wei W."/>
            <person name="Wang X."/>
            <person name="Wang C."/>
            <person name="Huo Q."/>
            <person name="Li W."/>
            <person name="Guo W."/>
            <person name="Chen H."/>
            <person name="Chen S."/>
            <person name="Zhou L."/>
            <person name="Zhou L."/>
            <person name="Ni X."/>
            <person name="Tian J."/>
            <person name="Zhou Y."/>
            <person name="Sheng Y."/>
            <person name="Liu T."/>
            <person name="Pan Y."/>
            <person name="Xia L."/>
            <person name="Li J."/>
            <person name="Zhao F."/>
            <person name="Cao W."/>
        </authorList>
    </citation>
    <scope>NUCLEOTIDE SEQUENCE</scope>
    <source>
        <strain evidence="3">Rmic-2018</strain>
        <tissue evidence="3">Larvae</tissue>
    </source>
</reference>
<evidence type="ECO:0000256" key="1">
    <source>
        <dbReference type="SAM" id="MobiDB-lite"/>
    </source>
</evidence>
<reference evidence="3" key="1">
    <citation type="journal article" date="2020" name="Cell">
        <title>Large-Scale Comparative Analyses of Tick Genomes Elucidate Their Genetic Diversity and Vector Capacities.</title>
        <authorList>
            <consortium name="Tick Genome and Microbiome Consortium (TIGMIC)"/>
            <person name="Jia N."/>
            <person name="Wang J."/>
            <person name="Shi W."/>
            <person name="Du L."/>
            <person name="Sun Y."/>
            <person name="Zhan W."/>
            <person name="Jiang J.F."/>
            <person name="Wang Q."/>
            <person name="Zhang B."/>
            <person name="Ji P."/>
            <person name="Bell-Sakyi L."/>
            <person name="Cui X.M."/>
            <person name="Yuan T.T."/>
            <person name="Jiang B.G."/>
            <person name="Yang W.F."/>
            <person name="Lam T.T."/>
            <person name="Chang Q.C."/>
            <person name="Ding S.J."/>
            <person name="Wang X.J."/>
            <person name="Zhu J.G."/>
            <person name="Ruan X.D."/>
            <person name="Zhao L."/>
            <person name="Wei J.T."/>
            <person name="Ye R.Z."/>
            <person name="Que T.C."/>
            <person name="Du C.H."/>
            <person name="Zhou Y.H."/>
            <person name="Cheng J.X."/>
            <person name="Dai P.F."/>
            <person name="Guo W.B."/>
            <person name="Han X.H."/>
            <person name="Huang E.J."/>
            <person name="Li L.F."/>
            <person name="Wei W."/>
            <person name="Gao Y.C."/>
            <person name="Liu J.Z."/>
            <person name="Shao H.Z."/>
            <person name="Wang X."/>
            <person name="Wang C.C."/>
            <person name="Yang T.C."/>
            <person name="Huo Q.B."/>
            <person name="Li W."/>
            <person name="Chen H.Y."/>
            <person name="Chen S.E."/>
            <person name="Zhou L.G."/>
            <person name="Ni X.B."/>
            <person name="Tian J.H."/>
            <person name="Sheng Y."/>
            <person name="Liu T."/>
            <person name="Pan Y.S."/>
            <person name="Xia L.Y."/>
            <person name="Li J."/>
            <person name="Zhao F."/>
            <person name="Cao W.C."/>
        </authorList>
    </citation>
    <scope>NUCLEOTIDE SEQUENCE</scope>
    <source>
        <strain evidence="3">Rmic-2018</strain>
    </source>
</reference>
<gene>
    <name evidence="3" type="ORF">HPB51_005864</name>
</gene>
<comment type="caution">
    <text evidence="3">The sequence shown here is derived from an EMBL/GenBank/DDBJ whole genome shotgun (WGS) entry which is preliminary data.</text>
</comment>
<protein>
    <recommendedName>
        <fullName evidence="5">Transmembrane protein</fullName>
    </recommendedName>
</protein>
<keyword evidence="2" id="KW-0812">Transmembrane</keyword>
<evidence type="ECO:0000313" key="4">
    <source>
        <dbReference type="Proteomes" id="UP000821866"/>
    </source>
</evidence>
<proteinExistence type="predicted"/>
<evidence type="ECO:0008006" key="5">
    <source>
        <dbReference type="Google" id="ProtNLM"/>
    </source>
</evidence>
<organism evidence="3 4">
    <name type="scientific">Rhipicephalus microplus</name>
    <name type="common">Cattle tick</name>
    <name type="synonym">Boophilus microplus</name>
    <dbReference type="NCBI Taxonomy" id="6941"/>
    <lineage>
        <taxon>Eukaryota</taxon>
        <taxon>Metazoa</taxon>
        <taxon>Ecdysozoa</taxon>
        <taxon>Arthropoda</taxon>
        <taxon>Chelicerata</taxon>
        <taxon>Arachnida</taxon>
        <taxon>Acari</taxon>
        <taxon>Parasitiformes</taxon>
        <taxon>Ixodida</taxon>
        <taxon>Ixodoidea</taxon>
        <taxon>Ixodidae</taxon>
        <taxon>Rhipicephalinae</taxon>
        <taxon>Rhipicephalus</taxon>
        <taxon>Boophilus</taxon>
    </lineage>
</organism>
<keyword evidence="4" id="KW-1185">Reference proteome</keyword>
<feature type="compositionally biased region" description="Polar residues" evidence="1">
    <location>
        <begin position="1"/>
        <end position="11"/>
    </location>
</feature>
<feature type="transmembrane region" description="Helical" evidence="2">
    <location>
        <begin position="103"/>
        <end position="127"/>
    </location>
</feature>
<evidence type="ECO:0000313" key="3">
    <source>
        <dbReference type="EMBL" id="KAH8008817.1"/>
    </source>
</evidence>
<name>A0A9J6D422_RHIMP</name>
<dbReference type="EMBL" id="JABSTU010000011">
    <property type="protein sequence ID" value="KAH8008817.1"/>
    <property type="molecule type" value="Genomic_DNA"/>
</dbReference>